<evidence type="ECO:0000256" key="4">
    <source>
        <dbReference type="ARBA" id="ARBA00022801"/>
    </source>
</evidence>
<keyword evidence="3" id="KW-0677">Repeat</keyword>
<evidence type="ECO:0000256" key="2">
    <source>
        <dbReference type="ARBA" id="ARBA00022670"/>
    </source>
</evidence>
<dbReference type="Gene3D" id="2.120.10.80">
    <property type="entry name" value="Kelch-type beta propeller"/>
    <property type="match status" value="2"/>
</dbReference>
<dbReference type="Gene3D" id="3.40.50.200">
    <property type="entry name" value="Peptidase S8/S53 domain"/>
    <property type="match status" value="1"/>
</dbReference>
<keyword evidence="5" id="KW-0720">Serine protease</keyword>
<name>A0A7R7DSD7_9ACTN</name>
<proteinExistence type="predicted"/>
<keyword evidence="8" id="KW-1185">Reference proteome</keyword>
<feature type="domain" description="Peptidase S53" evidence="6">
    <location>
        <begin position="60"/>
        <end position="398"/>
    </location>
</feature>
<dbReference type="GO" id="GO:0006508">
    <property type="term" value="P:proteolysis"/>
    <property type="evidence" value="ECO:0007669"/>
    <property type="project" value="UniProtKB-KW"/>
</dbReference>
<dbReference type="InterPro" id="IPR015915">
    <property type="entry name" value="Kelch-typ_b-propeller"/>
</dbReference>
<dbReference type="SMART" id="SM00612">
    <property type="entry name" value="Kelch"/>
    <property type="match status" value="5"/>
</dbReference>
<dbReference type="Proteomes" id="UP000611640">
    <property type="component" value="Chromosome"/>
</dbReference>
<dbReference type="PANTHER" id="PTHR46344">
    <property type="entry name" value="OS02G0202900 PROTEIN"/>
    <property type="match status" value="1"/>
</dbReference>
<reference evidence="7 8" key="1">
    <citation type="submission" date="2020-08" db="EMBL/GenBank/DDBJ databases">
        <title>Whole genome shotgun sequence of Actinocatenispora thailandica NBRC 105041.</title>
        <authorList>
            <person name="Komaki H."/>
            <person name="Tamura T."/>
        </authorList>
    </citation>
    <scope>NUCLEOTIDE SEQUENCE [LARGE SCALE GENOMIC DNA]</scope>
    <source>
        <strain evidence="7 8">NBRC 105041</strain>
    </source>
</reference>
<dbReference type="InterPro" id="IPR008969">
    <property type="entry name" value="CarboxyPept-like_regulatory"/>
</dbReference>
<dbReference type="SUPFAM" id="SSF52743">
    <property type="entry name" value="Subtilisin-like"/>
    <property type="match status" value="1"/>
</dbReference>
<protein>
    <recommendedName>
        <fullName evidence="6">Peptidase S53 domain-containing protein</fullName>
    </recommendedName>
</protein>
<keyword evidence="4" id="KW-0378">Hydrolase</keyword>
<accession>A0A7R7DSD7</accession>
<dbReference type="InterPro" id="IPR023828">
    <property type="entry name" value="Peptidase_S8_Ser-AS"/>
</dbReference>
<sequence length="1348" mass="137084">MIGLGLAAPAFAAPPDPPTAKLNVEPVCGTADPGEFTCFSLRRTDVVGAKGVQPNSTPSGFGPSDLRSAYNLPADGGAGTTVAIVDAYDDPNAEADLAVYRQQYGLPACTSASGCFSKVDQTGGTTYPAPDAGWAGEISLDLDMVSAAAPNANILLVEADSASFEDLGTSVNTAVELGAKYVSNSYGTGYSSDPGSGESPDELTYEQQYYNHPGVAITVSTGDDAYGVAFPAASQYVTAVGGTSLIRDSSPRGWSESVWHNSYGGPGSGCSLYEPKPAFQHDSGCDMRSVADVSAVADPTTGVAVYNSYQASGWAQYGGTSASAPIIAGVYADAGAPVAGSYPNAYPYAKVGALNDVTDGENGSCTPAYWCTAGTGYDGPTGLGTPNGLGAFRSGPHGTVAGTVTSSGSGAAIAGATISVGSDTATSAADGSYTMSVPPGDYRATAAAYGYQSSTASVTVADGGSVTADFTLDPIATHTVTGKVTDGSGHDWPLYAKITVDGVPGGPVYTNPYTGKYSLSLPTGKDYTVHATAQLPGYTGTDAAVSVRDTDVHKNLTLLVDQQACTAPGYTQTKDGLTETFDATTIPDGWTDVDATGRGNWVFDNPVHRGNGTGGSGNFAILEATGPVTSQKWDASLLTPMVDMSDQANPWLAFDTNFSGGLTQVADVDLSIDGGANWSTVWHRTAATKGHQEIQLTTAAYQASVQVRFRYTALAGFYWEVDDVFLGNLDCTPKPGGLVAGRVLDANTGSGVESASVTSGDAPTETATTTDSAAGTGFYWMFSSLTGSHPFTAAKARYHDATAAVAVRPDDVTHANITLTAGRISLSKQSIRKALDLDGGTATGSVTVTNTGGQPASVSLAEHSGGFQIQATQTGAPRKVVKADVSPLRHRGTATGAAPDTGASGDAWTPIANLPLAVQDNAAGEYHGKVYSAFGFTGTGETNHLYVYDPVAGSWTQGASAADARDGTPAHGFIGGKFYAVGGWTASGSTDTKLEIYDPASNTWSTGATAPKAYAGAGSAVLGGKLYSVGGCTSTCGVKTVLVYDAATDSWSQAADYPVATAWQSCGAIAGKLYCAGGSGAGTSGYVYDPATDGWSPIADLPADLWGSAYTAANGLLLVSGGVTNGSAALTNQGFAYDPQTNSWTALPNANAAIYRGGSALGFYQIGGNPGGANTAPTGSSSVLSGYDQGSGEDVSWLSLSAGKFLLAPGASKRVKVTVDASDPAVTQPGKYAAEFSVATDTPYLVTPVAVTMKVAPPSTWGKITGTVSADDGSGAVTPLAGAQVEIDGWAAGYLLTTDGDGHFALWLDYRNSPVTVIVAKPGYHPQVKSVTIRQGKTVRLDVTLKKA</sequence>
<dbReference type="Pfam" id="PF13620">
    <property type="entry name" value="CarboxypepD_reg"/>
    <property type="match status" value="2"/>
</dbReference>
<keyword evidence="2" id="KW-0645">Protease</keyword>
<dbReference type="InterPro" id="IPR006652">
    <property type="entry name" value="Kelch_1"/>
</dbReference>
<dbReference type="Gene3D" id="2.60.40.1120">
    <property type="entry name" value="Carboxypeptidase-like, regulatory domain"/>
    <property type="match status" value="4"/>
</dbReference>
<gene>
    <name evidence="7" type="ORF">Athai_44300</name>
</gene>
<evidence type="ECO:0000313" key="8">
    <source>
        <dbReference type="Proteomes" id="UP000611640"/>
    </source>
</evidence>
<evidence type="ECO:0000256" key="1">
    <source>
        <dbReference type="ARBA" id="ARBA00022441"/>
    </source>
</evidence>
<dbReference type="SUPFAM" id="SSF117281">
    <property type="entry name" value="Kelch motif"/>
    <property type="match status" value="1"/>
</dbReference>
<evidence type="ECO:0000256" key="5">
    <source>
        <dbReference type="ARBA" id="ARBA00022825"/>
    </source>
</evidence>
<evidence type="ECO:0000313" key="7">
    <source>
        <dbReference type="EMBL" id="BCJ36927.1"/>
    </source>
</evidence>
<dbReference type="RefSeq" id="WP_203963212.1">
    <property type="nucleotide sequence ID" value="NZ_AP023355.1"/>
</dbReference>
<organism evidence="7 8">
    <name type="scientific">Actinocatenispora thailandica</name>
    <dbReference type="NCBI Taxonomy" id="227318"/>
    <lineage>
        <taxon>Bacteria</taxon>
        <taxon>Bacillati</taxon>
        <taxon>Actinomycetota</taxon>
        <taxon>Actinomycetes</taxon>
        <taxon>Micromonosporales</taxon>
        <taxon>Micromonosporaceae</taxon>
        <taxon>Actinocatenispora</taxon>
    </lineage>
</organism>
<dbReference type="InterPro" id="IPR030400">
    <property type="entry name" value="Sedolisin_dom"/>
</dbReference>
<dbReference type="PANTHER" id="PTHR46344:SF27">
    <property type="entry name" value="KELCH REPEAT SUPERFAMILY PROTEIN"/>
    <property type="match status" value="1"/>
</dbReference>
<dbReference type="Gene3D" id="2.60.120.260">
    <property type="entry name" value="Galactose-binding domain-like"/>
    <property type="match status" value="1"/>
</dbReference>
<dbReference type="SUPFAM" id="SSF49464">
    <property type="entry name" value="Carboxypeptidase regulatory domain-like"/>
    <property type="match status" value="3"/>
</dbReference>
<dbReference type="KEGG" id="atl:Athai_44300"/>
<dbReference type="InterPro" id="IPR036852">
    <property type="entry name" value="Peptidase_S8/S53_dom_sf"/>
</dbReference>
<dbReference type="EMBL" id="AP023355">
    <property type="protein sequence ID" value="BCJ36927.1"/>
    <property type="molecule type" value="Genomic_DNA"/>
</dbReference>
<evidence type="ECO:0000259" key="6">
    <source>
        <dbReference type="PROSITE" id="PS51695"/>
    </source>
</evidence>
<evidence type="ECO:0000256" key="3">
    <source>
        <dbReference type="ARBA" id="ARBA00022737"/>
    </source>
</evidence>
<dbReference type="CDD" id="cd04056">
    <property type="entry name" value="Peptidases_S53"/>
    <property type="match status" value="1"/>
</dbReference>
<dbReference type="PROSITE" id="PS00138">
    <property type="entry name" value="SUBTILASE_SER"/>
    <property type="match status" value="1"/>
</dbReference>
<dbReference type="PROSITE" id="PS51695">
    <property type="entry name" value="SEDOLISIN"/>
    <property type="match status" value="1"/>
</dbReference>
<keyword evidence="1" id="KW-0880">Kelch repeat</keyword>
<dbReference type="GO" id="GO:0004252">
    <property type="term" value="F:serine-type endopeptidase activity"/>
    <property type="evidence" value="ECO:0007669"/>
    <property type="project" value="InterPro"/>
</dbReference>
<dbReference type="Pfam" id="PF01344">
    <property type="entry name" value="Kelch_1"/>
    <property type="match status" value="3"/>
</dbReference>